<protein>
    <submittedName>
        <fullName evidence="1">Uncharacterized protein</fullName>
    </submittedName>
</protein>
<evidence type="ECO:0000313" key="2">
    <source>
        <dbReference type="Proteomes" id="UP000007797"/>
    </source>
</evidence>
<dbReference type="RefSeq" id="XP_004351250.1">
    <property type="nucleotide sequence ID" value="XM_004351198.1"/>
</dbReference>
<proteinExistence type="predicted"/>
<keyword evidence="2" id="KW-1185">Reference proteome</keyword>
<dbReference type="GeneID" id="14866690"/>
<gene>
    <name evidence="1" type="ORF">DFA_11002</name>
</gene>
<organism evidence="1 2">
    <name type="scientific">Cavenderia fasciculata</name>
    <name type="common">Slime mold</name>
    <name type="synonym">Dictyostelium fasciculatum</name>
    <dbReference type="NCBI Taxonomy" id="261658"/>
    <lineage>
        <taxon>Eukaryota</taxon>
        <taxon>Amoebozoa</taxon>
        <taxon>Evosea</taxon>
        <taxon>Eumycetozoa</taxon>
        <taxon>Dictyostelia</taxon>
        <taxon>Acytosteliales</taxon>
        <taxon>Cavenderiaceae</taxon>
        <taxon>Cavenderia</taxon>
    </lineage>
</organism>
<dbReference type="EMBL" id="GL883028">
    <property type="protein sequence ID" value="EGG14742.1"/>
    <property type="molecule type" value="Genomic_DNA"/>
</dbReference>
<accession>F4QC04</accession>
<evidence type="ECO:0000313" key="1">
    <source>
        <dbReference type="EMBL" id="EGG14742.1"/>
    </source>
</evidence>
<dbReference type="Proteomes" id="UP000007797">
    <property type="component" value="Unassembled WGS sequence"/>
</dbReference>
<dbReference type="AlphaFoldDB" id="F4QC04"/>
<name>F4QC04_CACFS</name>
<reference evidence="2" key="1">
    <citation type="journal article" date="2011" name="Genome Res.">
        <title>Phylogeny-wide analysis of social amoeba genomes highlights ancient origins for complex intercellular communication.</title>
        <authorList>
            <person name="Heidel A.J."/>
            <person name="Lawal H.M."/>
            <person name="Felder M."/>
            <person name="Schilde C."/>
            <person name="Helps N.R."/>
            <person name="Tunggal B."/>
            <person name="Rivero F."/>
            <person name="John U."/>
            <person name="Schleicher M."/>
            <person name="Eichinger L."/>
            <person name="Platzer M."/>
            <person name="Noegel A.A."/>
            <person name="Schaap P."/>
            <person name="Gloeckner G."/>
        </authorList>
    </citation>
    <scope>NUCLEOTIDE SEQUENCE [LARGE SCALE GENOMIC DNA]</scope>
    <source>
        <strain evidence="2">SH3</strain>
    </source>
</reference>
<sequence length="97" mass="11414">MQFAGQCCVKSNCIALFSKLLFNNNHPINNQLKIAIYILINNHNHNHRVNQQHQQHQIITNSQQQQQQQQQLQIQQRPIFLPLSILHNTRPFSIVQV</sequence>
<dbReference type="KEGG" id="dfa:DFA_11002"/>